<dbReference type="Gene3D" id="1.20.1290.10">
    <property type="entry name" value="AhpD-like"/>
    <property type="match status" value="1"/>
</dbReference>
<dbReference type="Gene3D" id="3.40.50.1820">
    <property type="entry name" value="alpha/beta hydrolase"/>
    <property type="match status" value="1"/>
</dbReference>
<evidence type="ECO:0000313" key="3">
    <source>
        <dbReference type="EMBL" id="WSE32431.1"/>
    </source>
</evidence>
<feature type="domain" description="AB hydrolase-1" evidence="1">
    <location>
        <begin position="16"/>
        <end position="124"/>
    </location>
</feature>
<evidence type="ECO:0000313" key="4">
    <source>
        <dbReference type="Proteomes" id="UP001330812"/>
    </source>
</evidence>
<dbReference type="SUPFAM" id="SSF53474">
    <property type="entry name" value="alpha/beta-Hydrolases"/>
    <property type="match status" value="1"/>
</dbReference>
<keyword evidence="3" id="KW-0378">Hydrolase</keyword>
<accession>A0ABZ1ID87</accession>
<gene>
    <name evidence="3" type="primary">pcaD</name>
    <name evidence="3" type="ORF">VSH64_09980</name>
</gene>
<dbReference type="Proteomes" id="UP001330812">
    <property type="component" value="Chromosome"/>
</dbReference>
<dbReference type="InterPro" id="IPR012788">
    <property type="entry name" value="Decarb_PcaC"/>
</dbReference>
<dbReference type="InterPro" id="IPR003779">
    <property type="entry name" value="CMD-like"/>
</dbReference>
<evidence type="ECO:0000259" key="1">
    <source>
        <dbReference type="Pfam" id="PF00561"/>
    </source>
</evidence>
<dbReference type="InterPro" id="IPR000073">
    <property type="entry name" value="AB_hydrolase_1"/>
</dbReference>
<dbReference type="PRINTS" id="PR00111">
    <property type="entry name" value="ABHYDROLASE"/>
</dbReference>
<dbReference type="EC" id="3.1.1.24" evidence="3"/>
<dbReference type="PANTHER" id="PTHR33570:SF2">
    <property type="entry name" value="CARBOXYMUCONOLACTONE DECARBOXYLASE-LIKE DOMAIN-CONTAINING PROTEIN"/>
    <property type="match status" value="1"/>
</dbReference>
<dbReference type="InterPro" id="IPR029032">
    <property type="entry name" value="AhpD-like"/>
</dbReference>
<dbReference type="NCBIfam" id="TIGR02427">
    <property type="entry name" value="protocat_pcaD"/>
    <property type="match status" value="1"/>
</dbReference>
<proteinExistence type="predicted"/>
<dbReference type="Pfam" id="PF00561">
    <property type="entry name" value="Abhydrolase_1"/>
    <property type="match status" value="1"/>
</dbReference>
<dbReference type="Pfam" id="PF02627">
    <property type="entry name" value="CMD"/>
    <property type="match status" value="1"/>
</dbReference>
<reference evidence="3 4" key="1">
    <citation type="journal article" date="2015" name="Int. J. Syst. Evol. Microbiol.">
        <title>Amycolatopsis rhabdoformis sp. nov., an actinomycete isolated from a tropical forest soil.</title>
        <authorList>
            <person name="Souza W.R."/>
            <person name="Silva R.E."/>
            <person name="Goodfellow M."/>
            <person name="Busarakam K."/>
            <person name="Figueiro F.S."/>
            <person name="Ferreira D."/>
            <person name="Rodrigues-Filho E."/>
            <person name="Moraes L.A.B."/>
            <person name="Zucchi T.D."/>
        </authorList>
    </citation>
    <scope>NUCLEOTIDE SEQUENCE [LARGE SCALE GENOMIC DNA]</scope>
    <source>
        <strain evidence="3 4">NCIMB 14900</strain>
    </source>
</reference>
<evidence type="ECO:0000259" key="2">
    <source>
        <dbReference type="Pfam" id="PF02627"/>
    </source>
</evidence>
<dbReference type="InterPro" id="IPR026968">
    <property type="entry name" value="PcaD/CatD"/>
</dbReference>
<dbReference type="GO" id="GO:0047570">
    <property type="term" value="F:3-oxoadipate enol-lactonase activity"/>
    <property type="evidence" value="ECO:0007669"/>
    <property type="project" value="UniProtKB-EC"/>
</dbReference>
<feature type="domain" description="Carboxymuconolactone decarboxylase-like" evidence="2">
    <location>
        <begin position="299"/>
        <end position="381"/>
    </location>
</feature>
<sequence>MTVLHHRIDGAGSALPLILGPSLGTTLSVWEAQAPALARGRRVIRYDLPGHGGSPAELLPADATVGDLAGLVLALADQLGIDRFAYAGISLGGAVGSWLAVHHPDRVAALVLVATSARFGEPGPWRERAHLVRTEGMAPVARTAPGRWFTPAFVADPAAQALLADLRATDATAYATICDALASFDLRAELPRITAPTLVLAGREDRATPVEDTRLLADGIAGASLTEVAHAAHLVPVERPAPVLAALRSYLDSRVETRATTVPDDDGSRYASGIAVRRAVLGDAHVDRAIARTTEFTSEFQDFITRYGWGEVWTRPGLSRATRRCMTLTAMIANGHQEEFALHIRAALRDGITPAEIQEVLLQSAVYCGVPAANTAFTIANRIMEENAH</sequence>
<dbReference type="NCBIfam" id="TIGR02425">
    <property type="entry name" value="decarb_PcaC"/>
    <property type="match status" value="1"/>
</dbReference>
<protein>
    <submittedName>
        <fullName evidence="3">3-oxoadipate enol-lactonase</fullName>
        <ecNumber evidence="3">3.1.1.24</ecNumber>
    </submittedName>
</protein>
<dbReference type="PANTHER" id="PTHR33570">
    <property type="entry name" value="4-CARBOXYMUCONOLACTONE DECARBOXYLASE FAMILY PROTEIN"/>
    <property type="match status" value="1"/>
</dbReference>
<keyword evidence="4" id="KW-1185">Reference proteome</keyword>
<dbReference type="SUPFAM" id="SSF69118">
    <property type="entry name" value="AhpD-like"/>
    <property type="match status" value="1"/>
</dbReference>
<name>A0ABZ1ID87_9PSEU</name>
<organism evidence="3 4">
    <name type="scientific">Amycolatopsis rhabdoformis</name>
    <dbReference type="NCBI Taxonomy" id="1448059"/>
    <lineage>
        <taxon>Bacteria</taxon>
        <taxon>Bacillati</taxon>
        <taxon>Actinomycetota</taxon>
        <taxon>Actinomycetes</taxon>
        <taxon>Pseudonocardiales</taxon>
        <taxon>Pseudonocardiaceae</taxon>
        <taxon>Amycolatopsis</taxon>
    </lineage>
</organism>
<dbReference type="EMBL" id="CP142149">
    <property type="protein sequence ID" value="WSE32431.1"/>
    <property type="molecule type" value="Genomic_DNA"/>
</dbReference>
<dbReference type="InterPro" id="IPR052512">
    <property type="entry name" value="4CMD/NDH-1_regulator"/>
</dbReference>
<dbReference type="InterPro" id="IPR029058">
    <property type="entry name" value="AB_hydrolase_fold"/>
</dbReference>